<accession>A0ABV0EFX3</accession>
<comment type="caution">
    <text evidence="1">The sequence shown here is derived from an EMBL/GenBank/DDBJ whole genome shotgun (WGS) entry which is preliminary data.</text>
</comment>
<evidence type="ECO:0000313" key="2">
    <source>
        <dbReference type="Proteomes" id="UP001482231"/>
    </source>
</evidence>
<organism evidence="1 2">
    <name type="scientific">Thiobacter aerophilum</name>
    <dbReference type="NCBI Taxonomy" id="3121275"/>
    <lineage>
        <taxon>Bacteria</taxon>
        <taxon>Pseudomonadati</taxon>
        <taxon>Pseudomonadota</taxon>
        <taxon>Betaproteobacteria</taxon>
        <taxon>Burkholderiales</taxon>
        <taxon>Thiobacteraceae</taxon>
        <taxon>Thiobacter</taxon>
    </lineage>
</organism>
<gene>
    <name evidence="1" type="ORF">V6E02_03530</name>
</gene>
<reference evidence="1 2" key="1">
    <citation type="submission" date="2024-02" db="EMBL/GenBank/DDBJ databases">
        <title>New thermophilic sulfur-oxidizing bacteria from a hot springs of the Uzon caldera (Kamchatka, Russia).</title>
        <authorList>
            <person name="Dukat A.M."/>
            <person name="Elcheninov A.G."/>
            <person name="Frolov E.N."/>
        </authorList>
    </citation>
    <scope>NUCLEOTIDE SEQUENCE [LARGE SCALE GENOMIC DNA]</scope>
    <source>
        <strain evidence="1 2">AK1</strain>
    </source>
</reference>
<name>A0ABV0EFX3_9BURK</name>
<dbReference type="Proteomes" id="UP001482231">
    <property type="component" value="Unassembled WGS sequence"/>
</dbReference>
<keyword evidence="2" id="KW-1185">Reference proteome</keyword>
<evidence type="ECO:0000313" key="1">
    <source>
        <dbReference type="EMBL" id="MEO1766284.1"/>
    </source>
</evidence>
<dbReference type="RefSeq" id="WP_347307219.1">
    <property type="nucleotide sequence ID" value="NZ_JBAJEX010000002.1"/>
</dbReference>
<dbReference type="EMBL" id="JBAJEX010000002">
    <property type="protein sequence ID" value="MEO1766284.1"/>
    <property type="molecule type" value="Genomic_DNA"/>
</dbReference>
<protein>
    <submittedName>
        <fullName evidence="1">Uncharacterized protein</fullName>
    </submittedName>
</protein>
<sequence length="72" mass="7872">MDVIIGDADFIDHAKDLDLTQRQTLGKDRGTGDGVAAPRFPERFQFHLGQRMQPNLVDANGTQSGRFQGAAT</sequence>
<proteinExistence type="predicted"/>